<accession>A0AAE9EZM7</accession>
<gene>
    <name evidence="1" type="ORF">L5515_012508</name>
</gene>
<dbReference type="Proteomes" id="UP000829354">
    <property type="component" value="Chromosome IV"/>
</dbReference>
<keyword evidence="2" id="KW-1185">Reference proteome</keyword>
<reference evidence="1 2" key="1">
    <citation type="submission" date="2022-04" db="EMBL/GenBank/DDBJ databases">
        <title>Chromosome-level reference genomes for two strains of Caenorhabditis briggsae: an improved platform for comparative genomics.</title>
        <authorList>
            <person name="Stevens L."/>
            <person name="Andersen E."/>
        </authorList>
    </citation>
    <scope>NUCLEOTIDE SEQUENCE [LARGE SCALE GENOMIC DNA]</scope>
    <source>
        <strain evidence="1">VX34</strain>
        <tissue evidence="1">Whole-organism</tissue>
    </source>
</reference>
<dbReference type="AlphaFoldDB" id="A0AAE9EZM7"/>
<evidence type="ECO:0000313" key="1">
    <source>
        <dbReference type="EMBL" id="UMM30762.1"/>
    </source>
</evidence>
<proteinExistence type="predicted"/>
<protein>
    <submittedName>
        <fullName evidence="1">Uncharacterized protein</fullName>
    </submittedName>
</protein>
<sequence>MNEKWQKEIIKEIDKNWILSHQPGLIPQTPVLKVQQCPNGKVFLLIVRMTLITETCLQTIPGTTPSPTDCCPELPYMLTSSDFPDGTPSYVYNSLTCRTTVTMTCSTFTAQGQTLVLTEVNCVLTNQSEVPGG</sequence>
<dbReference type="EMBL" id="CP092623">
    <property type="protein sequence ID" value="UMM30762.1"/>
    <property type="molecule type" value="Genomic_DNA"/>
</dbReference>
<organism evidence="1 2">
    <name type="scientific">Caenorhabditis briggsae</name>
    <dbReference type="NCBI Taxonomy" id="6238"/>
    <lineage>
        <taxon>Eukaryota</taxon>
        <taxon>Metazoa</taxon>
        <taxon>Ecdysozoa</taxon>
        <taxon>Nematoda</taxon>
        <taxon>Chromadorea</taxon>
        <taxon>Rhabditida</taxon>
        <taxon>Rhabditina</taxon>
        <taxon>Rhabditomorpha</taxon>
        <taxon>Rhabditoidea</taxon>
        <taxon>Rhabditidae</taxon>
        <taxon>Peloderinae</taxon>
        <taxon>Caenorhabditis</taxon>
    </lineage>
</organism>
<name>A0AAE9EZM7_CAEBR</name>
<evidence type="ECO:0000313" key="2">
    <source>
        <dbReference type="Proteomes" id="UP000829354"/>
    </source>
</evidence>